<gene>
    <name evidence="1" type="ORF">EHS13_20005</name>
</gene>
<dbReference type="KEGG" id="ppsc:EHS13_20005"/>
<dbReference type="Proteomes" id="UP000426246">
    <property type="component" value="Chromosome"/>
</dbReference>
<accession>A0A6B8RNR2</accession>
<proteinExistence type="predicted"/>
<evidence type="ECO:0000313" key="1">
    <source>
        <dbReference type="EMBL" id="QGQ97006.1"/>
    </source>
</evidence>
<evidence type="ECO:0000313" key="2">
    <source>
        <dbReference type="Proteomes" id="UP000426246"/>
    </source>
</evidence>
<organism evidence="1 2">
    <name type="scientific">Paenibacillus psychroresistens</name>
    <dbReference type="NCBI Taxonomy" id="1778678"/>
    <lineage>
        <taxon>Bacteria</taxon>
        <taxon>Bacillati</taxon>
        <taxon>Bacillota</taxon>
        <taxon>Bacilli</taxon>
        <taxon>Bacillales</taxon>
        <taxon>Paenibacillaceae</taxon>
        <taxon>Paenibacillus</taxon>
    </lineage>
</organism>
<dbReference type="EMBL" id="CP034235">
    <property type="protein sequence ID" value="QGQ97006.1"/>
    <property type="molecule type" value="Genomic_DNA"/>
</dbReference>
<keyword evidence="2" id="KW-1185">Reference proteome</keyword>
<dbReference type="AlphaFoldDB" id="A0A6B8RNR2"/>
<reference evidence="2" key="1">
    <citation type="submission" date="2018-11" db="EMBL/GenBank/DDBJ databases">
        <title>Complete genome sequence of Paenibacillus sp. ML311-T8.</title>
        <authorList>
            <person name="Nam Y.-D."/>
            <person name="Kang J."/>
            <person name="Chung W.-H."/>
            <person name="Park Y.S."/>
        </authorList>
    </citation>
    <scope>NUCLEOTIDE SEQUENCE [LARGE SCALE GENOMIC DNA]</scope>
    <source>
        <strain evidence="2">ML311-T8</strain>
    </source>
</reference>
<dbReference type="RefSeq" id="WP_155702104.1">
    <property type="nucleotide sequence ID" value="NZ_CP034235.1"/>
</dbReference>
<name>A0A6B8RNR2_9BACL</name>
<protein>
    <submittedName>
        <fullName evidence="1">Uncharacterized protein</fullName>
    </submittedName>
</protein>
<sequence length="76" mass="8770">MKLSTQAKIAQRVTELLYPAIVTGKNYIFSSHHGRVERFVVSVGRYVLYRKPSGFGQCPLATFQRLYEQYGVEEKQ</sequence>